<proteinExistence type="predicted"/>
<gene>
    <name evidence="1" type="ORF">LEP1GSC060_0413</name>
</gene>
<organism evidence="1 2">
    <name type="scientific">Leptospira weilii serovar Ranarum str. ICFT</name>
    <dbReference type="NCBI Taxonomy" id="1218598"/>
    <lineage>
        <taxon>Bacteria</taxon>
        <taxon>Pseudomonadati</taxon>
        <taxon>Spirochaetota</taxon>
        <taxon>Spirochaetia</taxon>
        <taxon>Leptospirales</taxon>
        <taxon>Leptospiraceae</taxon>
        <taxon>Leptospira</taxon>
    </lineage>
</organism>
<protein>
    <submittedName>
        <fullName evidence="1">Uncharacterized protein</fullName>
    </submittedName>
</protein>
<dbReference type="AlphaFoldDB" id="N1WC87"/>
<evidence type="ECO:0000313" key="2">
    <source>
        <dbReference type="Proteomes" id="UP000012313"/>
    </source>
</evidence>
<dbReference type="STRING" id="1218598.LEP1GSC060_0413"/>
<evidence type="ECO:0000313" key="1">
    <source>
        <dbReference type="EMBL" id="EMY76530.1"/>
    </source>
</evidence>
<sequence length="63" mass="7104">MPSICGIVDLFGGTLSFASPRHPIGSSRQRQRRGELGASDFTKRKLYGYDASQSDRSRIFIRR</sequence>
<accession>N1WC87</accession>
<dbReference type="Proteomes" id="UP000012313">
    <property type="component" value="Unassembled WGS sequence"/>
</dbReference>
<comment type="caution">
    <text evidence="1">The sequence shown here is derived from an EMBL/GenBank/DDBJ whole genome shotgun (WGS) entry which is preliminary data.</text>
</comment>
<reference evidence="1" key="1">
    <citation type="submission" date="2013-03" db="EMBL/GenBank/DDBJ databases">
        <authorList>
            <person name="Harkins D.M."/>
            <person name="Durkin A.S."/>
            <person name="Brinkac L.M."/>
            <person name="Haft D.H."/>
            <person name="Selengut J.D."/>
            <person name="Sanka R."/>
            <person name="DePew J."/>
            <person name="Purushe J."/>
            <person name="Hartskeerl R.A."/>
            <person name="Ahmed A."/>
            <person name="van der Linden H."/>
            <person name="Goris M.G.A."/>
            <person name="Vinetz J.M."/>
            <person name="Sutton G.G."/>
            <person name="Nierman W.C."/>
            <person name="Fouts D.E."/>
        </authorList>
    </citation>
    <scope>NUCLEOTIDE SEQUENCE [LARGE SCALE GENOMIC DNA]</scope>
    <source>
        <strain evidence="1">ICFT</strain>
    </source>
</reference>
<dbReference type="EMBL" id="AOHC02000047">
    <property type="protein sequence ID" value="EMY76530.1"/>
    <property type="molecule type" value="Genomic_DNA"/>
</dbReference>
<keyword evidence="2" id="KW-1185">Reference proteome</keyword>
<name>N1WC87_9LEPT</name>